<proteinExistence type="predicted"/>
<sequence>MKKGEEGGQLTKWASEDLSVSKSSGQQWVGIRSTVQPYDDDLSPLSEWIVDEQSNDKGGQSQLGKMNQTKSQQESESEEAGKEEEEEERTDSMECLHIPKTFAIPRVSSPSPRALSDKDQGSTRGGAHLEDLINSIISEAGGAEIKEAVIRYHPAICTSAKLLETIRHMFENAGGWNADDNDSQEEKVQREKTRRFRLIQLVHEWMKKEWDMDFDQKSDTLLQLQLLRQHVCEWCKDNSALQNVLLHKLQIASHSICRSRLHCLVSRTHGYSHSHSHSHADPLTQSQLYTHCSGVSLSSNFLKWQEQFEKERDCTNANGGHDHHDHYDEGNDKRNDCNTAHNAPHTDQRQREQDKKTNIGLSL</sequence>
<feature type="compositionally biased region" description="Basic and acidic residues" evidence="1">
    <location>
        <begin position="344"/>
        <end position="357"/>
    </location>
</feature>
<feature type="compositionally biased region" description="Acidic residues" evidence="1">
    <location>
        <begin position="75"/>
        <end position="89"/>
    </location>
</feature>
<evidence type="ECO:0000313" key="3">
    <source>
        <dbReference type="Proteomes" id="UP000023152"/>
    </source>
</evidence>
<feature type="compositionally biased region" description="Basic and acidic residues" evidence="1">
    <location>
        <begin position="115"/>
        <end position="127"/>
    </location>
</feature>
<evidence type="ECO:0000313" key="2">
    <source>
        <dbReference type="EMBL" id="ETO21362.1"/>
    </source>
</evidence>
<feature type="region of interest" description="Disordered" evidence="1">
    <location>
        <begin position="1"/>
        <end position="127"/>
    </location>
</feature>
<dbReference type="AlphaFoldDB" id="X6N7V4"/>
<keyword evidence="3" id="KW-1185">Reference proteome</keyword>
<evidence type="ECO:0000256" key="1">
    <source>
        <dbReference type="SAM" id="MobiDB-lite"/>
    </source>
</evidence>
<protein>
    <submittedName>
        <fullName evidence="2">Uncharacterized protein</fullName>
    </submittedName>
</protein>
<accession>X6N7V4</accession>
<name>X6N7V4_RETFI</name>
<feature type="compositionally biased region" description="Polar residues" evidence="1">
    <location>
        <begin position="18"/>
        <end position="27"/>
    </location>
</feature>
<feature type="non-terminal residue" evidence="2">
    <location>
        <position position="363"/>
    </location>
</feature>
<gene>
    <name evidence="2" type="ORF">RFI_15842</name>
</gene>
<feature type="compositionally biased region" description="Polar residues" evidence="1">
    <location>
        <begin position="56"/>
        <end position="72"/>
    </location>
</feature>
<dbReference type="Gene3D" id="1.20.870.10">
    <property type="entry name" value="Son of sevenless (SoS) protein Chain: S domain 1"/>
    <property type="match status" value="1"/>
</dbReference>
<organism evidence="2 3">
    <name type="scientific">Reticulomyxa filosa</name>
    <dbReference type="NCBI Taxonomy" id="46433"/>
    <lineage>
        <taxon>Eukaryota</taxon>
        <taxon>Sar</taxon>
        <taxon>Rhizaria</taxon>
        <taxon>Retaria</taxon>
        <taxon>Foraminifera</taxon>
        <taxon>Monothalamids</taxon>
        <taxon>Reticulomyxidae</taxon>
        <taxon>Reticulomyxa</taxon>
    </lineage>
</organism>
<reference evidence="2 3" key="1">
    <citation type="journal article" date="2013" name="Curr. Biol.">
        <title>The Genome of the Foraminiferan Reticulomyxa filosa.</title>
        <authorList>
            <person name="Glockner G."/>
            <person name="Hulsmann N."/>
            <person name="Schleicher M."/>
            <person name="Noegel A.A."/>
            <person name="Eichinger L."/>
            <person name="Gallinger C."/>
            <person name="Pawlowski J."/>
            <person name="Sierra R."/>
            <person name="Euteneuer U."/>
            <person name="Pillet L."/>
            <person name="Moustafa A."/>
            <person name="Platzer M."/>
            <person name="Groth M."/>
            <person name="Szafranski K."/>
            <person name="Schliwa M."/>
        </authorList>
    </citation>
    <scope>NUCLEOTIDE SEQUENCE [LARGE SCALE GENOMIC DNA]</scope>
</reference>
<feature type="region of interest" description="Disordered" evidence="1">
    <location>
        <begin position="315"/>
        <end position="363"/>
    </location>
</feature>
<dbReference type="Proteomes" id="UP000023152">
    <property type="component" value="Unassembled WGS sequence"/>
</dbReference>
<feature type="compositionally biased region" description="Basic and acidic residues" evidence="1">
    <location>
        <begin position="315"/>
        <end position="336"/>
    </location>
</feature>
<dbReference type="EMBL" id="ASPP01011696">
    <property type="protein sequence ID" value="ETO21362.1"/>
    <property type="molecule type" value="Genomic_DNA"/>
</dbReference>
<comment type="caution">
    <text evidence="2">The sequence shown here is derived from an EMBL/GenBank/DDBJ whole genome shotgun (WGS) entry which is preliminary data.</text>
</comment>